<keyword evidence="2" id="KW-1185">Reference proteome</keyword>
<organism evidence="2 3">
    <name type="scientific">Romanomermis culicivorax</name>
    <name type="common">Nematode worm</name>
    <dbReference type="NCBI Taxonomy" id="13658"/>
    <lineage>
        <taxon>Eukaryota</taxon>
        <taxon>Metazoa</taxon>
        <taxon>Ecdysozoa</taxon>
        <taxon>Nematoda</taxon>
        <taxon>Enoplea</taxon>
        <taxon>Dorylaimia</taxon>
        <taxon>Mermithida</taxon>
        <taxon>Mermithoidea</taxon>
        <taxon>Mermithidae</taxon>
        <taxon>Romanomermis</taxon>
    </lineage>
</organism>
<dbReference type="WBParaSite" id="nRc.2.0.1.t00369-RA">
    <property type="protein sequence ID" value="nRc.2.0.1.t00369-RA"/>
    <property type="gene ID" value="nRc.2.0.1.g00369"/>
</dbReference>
<evidence type="ECO:0000256" key="1">
    <source>
        <dbReference type="SAM" id="MobiDB-lite"/>
    </source>
</evidence>
<feature type="region of interest" description="Disordered" evidence="1">
    <location>
        <begin position="49"/>
        <end position="97"/>
    </location>
</feature>
<accession>A0A915HG35</accession>
<reference evidence="3" key="1">
    <citation type="submission" date="2022-11" db="UniProtKB">
        <authorList>
            <consortium name="WormBaseParasite"/>
        </authorList>
    </citation>
    <scope>IDENTIFICATION</scope>
</reference>
<evidence type="ECO:0000313" key="2">
    <source>
        <dbReference type="Proteomes" id="UP000887565"/>
    </source>
</evidence>
<evidence type="ECO:0000313" key="3">
    <source>
        <dbReference type="WBParaSite" id="nRc.2.0.1.t00369-RA"/>
    </source>
</evidence>
<sequence length="97" mass="10713">MPDETFLKQLIMMFSVDECMARIVRASSDIENQDSDGVKVLDTANSVSMVGKNPCSMVRSPLKQRKRDSDSSFHPSDSESEESSGTHGPINERETSS</sequence>
<proteinExistence type="predicted"/>
<dbReference type="Proteomes" id="UP000887565">
    <property type="component" value="Unplaced"/>
</dbReference>
<dbReference type="AlphaFoldDB" id="A0A915HG35"/>
<name>A0A915HG35_ROMCU</name>
<protein>
    <submittedName>
        <fullName evidence="3">Uncharacterized protein</fullName>
    </submittedName>
</protein>